<dbReference type="STRING" id="1802401.A3B21_01945"/>
<organism evidence="1 2">
    <name type="scientific">Candidatus Uhrbacteria bacterium RIFCSPLOWO2_01_FULL_47_24</name>
    <dbReference type="NCBI Taxonomy" id="1802401"/>
    <lineage>
        <taxon>Bacteria</taxon>
        <taxon>Candidatus Uhriibacteriota</taxon>
    </lineage>
</organism>
<dbReference type="AlphaFoldDB" id="A0A1F7UR13"/>
<protein>
    <submittedName>
        <fullName evidence="1">Uncharacterized protein</fullName>
    </submittedName>
</protein>
<evidence type="ECO:0000313" key="1">
    <source>
        <dbReference type="EMBL" id="OGL80117.1"/>
    </source>
</evidence>
<sequence length="73" mass="8752">MQKPLINYAFIGDFYCLVKYFLKQNKFERLIVPNRYKYSVLLHRVFSGLPQITFMNDLKNILEYKKSNTGSPR</sequence>
<dbReference type="EMBL" id="MGEJ01000014">
    <property type="protein sequence ID" value="OGL80117.1"/>
    <property type="molecule type" value="Genomic_DNA"/>
</dbReference>
<accession>A0A1F7UR13</accession>
<proteinExistence type="predicted"/>
<reference evidence="1 2" key="1">
    <citation type="journal article" date="2016" name="Nat. Commun.">
        <title>Thousands of microbial genomes shed light on interconnected biogeochemical processes in an aquifer system.</title>
        <authorList>
            <person name="Anantharaman K."/>
            <person name="Brown C.T."/>
            <person name="Hug L.A."/>
            <person name="Sharon I."/>
            <person name="Castelle C.J."/>
            <person name="Probst A.J."/>
            <person name="Thomas B.C."/>
            <person name="Singh A."/>
            <person name="Wilkins M.J."/>
            <person name="Karaoz U."/>
            <person name="Brodie E.L."/>
            <person name="Williams K.H."/>
            <person name="Hubbard S.S."/>
            <person name="Banfield J.F."/>
        </authorList>
    </citation>
    <scope>NUCLEOTIDE SEQUENCE [LARGE SCALE GENOMIC DNA]</scope>
</reference>
<evidence type="ECO:0000313" key="2">
    <source>
        <dbReference type="Proteomes" id="UP000176897"/>
    </source>
</evidence>
<name>A0A1F7UR13_9BACT</name>
<comment type="caution">
    <text evidence="1">The sequence shown here is derived from an EMBL/GenBank/DDBJ whole genome shotgun (WGS) entry which is preliminary data.</text>
</comment>
<gene>
    <name evidence="1" type="ORF">A3B21_01945</name>
</gene>
<dbReference type="Proteomes" id="UP000176897">
    <property type="component" value="Unassembled WGS sequence"/>
</dbReference>